<dbReference type="EMBL" id="JACGCU010000112">
    <property type="protein sequence ID" value="MBA6063015.1"/>
    <property type="molecule type" value="Genomic_DNA"/>
</dbReference>
<evidence type="ECO:0000313" key="1">
    <source>
        <dbReference type="EMBL" id="MBA6063015.1"/>
    </source>
</evidence>
<dbReference type="RefSeq" id="WP_182369727.1">
    <property type="nucleotide sequence ID" value="NZ_JACGCU010000112.1"/>
</dbReference>
<protein>
    <submittedName>
        <fullName evidence="1">Uncharacterized protein</fullName>
    </submittedName>
</protein>
<organism evidence="1 2">
    <name type="scientific">Pseudomonas juntendi</name>
    <dbReference type="NCBI Taxonomy" id="2666183"/>
    <lineage>
        <taxon>Bacteria</taxon>
        <taxon>Pseudomonadati</taxon>
        <taxon>Pseudomonadota</taxon>
        <taxon>Gammaproteobacteria</taxon>
        <taxon>Pseudomonadales</taxon>
        <taxon>Pseudomonadaceae</taxon>
        <taxon>Pseudomonas</taxon>
    </lineage>
</organism>
<proteinExistence type="predicted"/>
<name>A0A7W2JQ34_9PSED</name>
<accession>A0A7W2JQ34</accession>
<dbReference type="AlphaFoldDB" id="A0A7W2JQ34"/>
<gene>
    <name evidence="1" type="ORF">H4C44_28100</name>
</gene>
<reference evidence="1 2" key="1">
    <citation type="submission" date="2020-07" db="EMBL/GenBank/DDBJ databases">
        <title>Diversity of carbapenemase encoding genes among Pseudomonas putida group clinical isolates in a tertiary Brazilian hospital.</title>
        <authorList>
            <person name="Alberto-Lei F."/>
            <person name="Nodari C.S."/>
            <person name="Streling A.P."/>
            <person name="Paulino J.T."/>
            <person name="Bessa-Neto F.O."/>
            <person name="Cayo R."/>
            <person name="Gales A.C."/>
        </authorList>
    </citation>
    <scope>NUCLEOTIDE SEQUENCE [LARGE SCALE GENOMIC DNA]</scope>
    <source>
        <strain evidence="1 2">14535</strain>
    </source>
</reference>
<sequence>MAGSLEMSGKLQVASRKWLEKADGGMAYVFLQLAACSLQLRIPLVLVIH</sequence>
<comment type="caution">
    <text evidence="1">The sequence shown here is derived from an EMBL/GenBank/DDBJ whole genome shotgun (WGS) entry which is preliminary data.</text>
</comment>
<evidence type="ECO:0000313" key="2">
    <source>
        <dbReference type="Proteomes" id="UP000556620"/>
    </source>
</evidence>
<dbReference type="Proteomes" id="UP000556620">
    <property type="component" value="Unassembled WGS sequence"/>
</dbReference>